<protein>
    <recommendedName>
        <fullName evidence="3">Endonuclease/exonuclease/phosphatase domain-containing protein</fullName>
    </recommendedName>
</protein>
<keyword evidence="2" id="KW-1185">Reference proteome</keyword>
<evidence type="ECO:0008006" key="3">
    <source>
        <dbReference type="Google" id="ProtNLM"/>
    </source>
</evidence>
<sequence length="148" mass="16575">MLVAQGEAVFPSHSEDFSSTEISAIDTSTGILCGRPYGGVALLWKRSVFQNVSVIQCNNPHICSIKVVLQEKSFVVMSVYIPTDSLANLMDFMDVLSLVSAIIDSYGENYILGDYNKHPSERFYHELTQFCLEQDWTCVGTELLGFYK</sequence>
<name>A0A5E4QVA4_9NEOP</name>
<dbReference type="EMBL" id="FZQP02005621">
    <property type="protein sequence ID" value="VVD01917.1"/>
    <property type="molecule type" value="Genomic_DNA"/>
</dbReference>
<dbReference type="Gene3D" id="3.60.10.10">
    <property type="entry name" value="Endonuclease/exonuclease/phosphatase"/>
    <property type="match status" value="1"/>
</dbReference>
<dbReference type="Proteomes" id="UP000324832">
    <property type="component" value="Unassembled WGS sequence"/>
</dbReference>
<gene>
    <name evidence="1" type="ORF">LSINAPIS_LOCUS12233</name>
</gene>
<dbReference type="InterPro" id="IPR036691">
    <property type="entry name" value="Endo/exonu/phosph_ase_sf"/>
</dbReference>
<evidence type="ECO:0000313" key="1">
    <source>
        <dbReference type="EMBL" id="VVD01917.1"/>
    </source>
</evidence>
<dbReference type="SUPFAM" id="SSF56219">
    <property type="entry name" value="DNase I-like"/>
    <property type="match status" value="1"/>
</dbReference>
<reference evidence="1 2" key="1">
    <citation type="submission" date="2017-07" db="EMBL/GenBank/DDBJ databases">
        <authorList>
            <person name="Talla V."/>
            <person name="Backstrom N."/>
        </authorList>
    </citation>
    <scope>NUCLEOTIDE SEQUENCE [LARGE SCALE GENOMIC DNA]</scope>
</reference>
<accession>A0A5E4QVA4</accession>
<organism evidence="1 2">
    <name type="scientific">Leptidea sinapis</name>
    <dbReference type="NCBI Taxonomy" id="189913"/>
    <lineage>
        <taxon>Eukaryota</taxon>
        <taxon>Metazoa</taxon>
        <taxon>Ecdysozoa</taxon>
        <taxon>Arthropoda</taxon>
        <taxon>Hexapoda</taxon>
        <taxon>Insecta</taxon>
        <taxon>Pterygota</taxon>
        <taxon>Neoptera</taxon>
        <taxon>Endopterygota</taxon>
        <taxon>Lepidoptera</taxon>
        <taxon>Glossata</taxon>
        <taxon>Ditrysia</taxon>
        <taxon>Papilionoidea</taxon>
        <taxon>Pieridae</taxon>
        <taxon>Dismorphiinae</taxon>
        <taxon>Leptidea</taxon>
    </lineage>
</organism>
<evidence type="ECO:0000313" key="2">
    <source>
        <dbReference type="Proteomes" id="UP000324832"/>
    </source>
</evidence>
<dbReference type="AlphaFoldDB" id="A0A5E4QVA4"/>
<proteinExistence type="predicted"/>